<keyword evidence="4" id="KW-0238">DNA-binding</keyword>
<keyword evidence="1" id="KW-0547">Nucleotide-binding</keyword>
<organism evidence="8">
    <name type="scientific">Salinimicrobium catena</name>
    <dbReference type="NCBI Taxonomy" id="390640"/>
    <lineage>
        <taxon>Bacteria</taxon>
        <taxon>Pseudomonadati</taxon>
        <taxon>Bacteroidota</taxon>
        <taxon>Flavobacteriia</taxon>
        <taxon>Flavobacteriales</taxon>
        <taxon>Flavobacteriaceae</taxon>
        <taxon>Salinimicrobium</taxon>
    </lineage>
</organism>
<name>A0A7C2M4G1_9FLAO</name>
<dbReference type="Pfam" id="PF02954">
    <property type="entry name" value="HTH_8"/>
    <property type="match status" value="1"/>
</dbReference>
<dbReference type="EMBL" id="DSEE01000426">
    <property type="protein sequence ID" value="HER40725.1"/>
    <property type="molecule type" value="Genomic_DNA"/>
</dbReference>
<dbReference type="AlphaFoldDB" id="A0A7C2M4G1"/>
<keyword evidence="5" id="KW-0010">Activator</keyword>
<evidence type="ECO:0000256" key="2">
    <source>
        <dbReference type="ARBA" id="ARBA00022840"/>
    </source>
</evidence>
<dbReference type="Pfam" id="PF00158">
    <property type="entry name" value="Sigma54_activat"/>
    <property type="match status" value="1"/>
</dbReference>
<feature type="domain" description="Sigma-54 factor interaction" evidence="7">
    <location>
        <begin position="1"/>
        <end position="141"/>
    </location>
</feature>
<dbReference type="PANTHER" id="PTHR32071:SF57">
    <property type="entry name" value="C4-DICARBOXYLATE TRANSPORT TRANSCRIPTIONAL REGULATORY PROTEIN DCTD"/>
    <property type="match status" value="1"/>
</dbReference>
<dbReference type="PROSITE" id="PS00688">
    <property type="entry name" value="SIGMA54_INTERACT_3"/>
    <property type="match status" value="1"/>
</dbReference>
<evidence type="ECO:0000259" key="7">
    <source>
        <dbReference type="PROSITE" id="PS50045"/>
    </source>
</evidence>
<dbReference type="PROSITE" id="PS50045">
    <property type="entry name" value="SIGMA54_INTERACT_4"/>
    <property type="match status" value="1"/>
</dbReference>
<evidence type="ECO:0000256" key="6">
    <source>
        <dbReference type="ARBA" id="ARBA00023163"/>
    </source>
</evidence>
<gene>
    <name evidence="8" type="ORF">ENO10_05845</name>
</gene>
<evidence type="ECO:0000256" key="5">
    <source>
        <dbReference type="ARBA" id="ARBA00023159"/>
    </source>
</evidence>
<keyword evidence="3" id="KW-0805">Transcription regulation</keyword>
<dbReference type="PANTHER" id="PTHR32071">
    <property type="entry name" value="TRANSCRIPTIONAL REGULATORY PROTEIN"/>
    <property type="match status" value="1"/>
</dbReference>
<dbReference type="SUPFAM" id="SSF46689">
    <property type="entry name" value="Homeodomain-like"/>
    <property type="match status" value="1"/>
</dbReference>
<accession>A0A7C2M4G1</accession>
<evidence type="ECO:0000256" key="4">
    <source>
        <dbReference type="ARBA" id="ARBA00023125"/>
    </source>
</evidence>
<dbReference type="Gene3D" id="1.10.8.60">
    <property type="match status" value="1"/>
</dbReference>
<dbReference type="Pfam" id="PF25601">
    <property type="entry name" value="AAA_lid_14"/>
    <property type="match status" value="1"/>
</dbReference>
<dbReference type="Gene3D" id="1.10.10.60">
    <property type="entry name" value="Homeodomain-like"/>
    <property type="match status" value="1"/>
</dbReference>
<proteinExistence type="predicted"/>
<comment type="caution">
    <text evidence="8">The sequence shown here is derived from an EMBL/GenBank/DDBJ whole genome shotgun (WGS) entry which is preliminary data.</text>
</comment>
<sequence length="218" mass="25516">EMAQGGTLFFDEIGDIEYALEKKLLRFLQEREVRRVGGKQKMHVDARVLSATNRDLETEVERGEFRSDLFYRLNVITIRIPPLRERTEDIPLLAQHYLNHFNTKNKKDIRAFEPDVLDVLQNYEWPGNVRELENVVERAVILCSYDSINIECLPCKLKVINDEVCRRPDEFNLLEIEKRIITKALDSTSWNQSRAAVLLGISRKQLRTKMKNLGLMNK</sequence>
<dbReference type="InterPro" id="IPR025944">
    <property type="entry name" value="Sigma_54_int_dom_CS"/>
</dbReference>
<dbReference type="CDD" id="cd00009">
    <property type="entry name" value="AAA"/>
    <property type="match status" value="1"/>
</dbReference>
<dbReference type="GO" id="GO:0043565">
    <property type="term" value="F:sequence-specific DNA binding"/>
    <property type="evidence" value="ECO:0007669"/>
    <property type="project" value="InterPro"/>
</dbReference>
<evidence type="ECO:0000313" key="8">
    <source>
        <dbReference type="EMBL" id="HER40725.1"/>
    </source>
</evidence>
<dbReference type="Gene3D" id="3.40.50.300">
    <property type="entry name" value="P-loop containing nucleotide triphosphate hydrolases"/>
    <property type="match status" value="1"/>
</dbReference>
<dbReference type="InterPro" id="IPR027417">
    <property type="entry name" value="P-loop_NTPase"/>
</dbReference>
<dbReference type="InterPro" id="IPR058031">
    <property type="entry name" value="AAA_lid_NorR"/>
</dbReference>
<dbReference type="InterPro" id="IPR009057">
    <property type="entry name" value="Homeodomain-like_sf"/>
</dbReference>
<dbReference type="InterPro" id="IPR002078">
    <property type="entry name" value="Sigma_54_int"/>
</dbReference>
<protein>
    <submittedName>
        <fullName evidence="8">Sigma-54-dependent Fis family transcriptional regulator</fullName>
    </submittedName>
</protein>
<evidence type="ECO:0000256" key="3">
    <source>
        <dbReference type="ARBA" id="ARBA00023015"/>
    </source>
</evidence>
<feature type="non-terminal residue" evidence="8">
    <location>
        <position position="1"/>
    </location>
</feature>
<dbReference type="GO" id="GO:0006355">
    <property type="term" value="P:regulation of DNA-templated transcription"/>
    <property type="evidence" value="ECO:0007669"/>
    <property type="project" value="InterPro"/>
</dbReference>
<reference evidence="8" key="1">
    <citation type="journal article" date="2020" name="mSystems">
        <title>Genome- and Community-Level Interaction Insights into Carbon Utilization and Element Cycling Functions of Hydrothermarchaeota in Hydrothermal Sediment.</title>
        <authorList>
            <person name="Zhou Z."/>
            <person name="Liu Y."/>
            <person name="Xu W."/>
            <person name="Pan J."/>
            <person name="Luo Z.H."/>
            <person name="Li M."/>
        </authorList>
    </citation>
    <scope>NUCLEOTIDE SEQUENCE [LARGE SCALE GENOMIC DNA]</scope>
    <source>
        <strain evidence="8">SpSt-1235</strain>
    </source>
</reference>
<keyword evidence="6" id="KW-0804">Transcription</keyword>
<keyword evidence="2" id="KW-0067">ATP-binding</keyword>
<dbReference type="SUPFAM" id="SSF52540">
    <property type="entry name" value="P-loop containing nucleoside triphosphate hydrolases"/>
    <property type="match status" value="1"/>
</dbReference>
<dbReference type="Proteomes" id="UP000885753">
    <property type="component" value="Unassembled WGS sequence"/>
</dbReference>
<evidence type="ECO:0000256" key="1">
    <source>
        <dbReference type="ARBA" id="ARBA00022741"/>
    </source>
</evidence>
<dbReference type="FunFam" id="1.10.8.60:FF:000014">
    <property type="entry name" value="DNA-binding transcriptional regulator NtrC"/>
    <property type="match status" value="1"/>
</dbReference>
<dbReference type="PRINTS" id="PR01590">
    <property type="entry name" value="HTHFIS"/>
</dbReference>
<dbReference type="GO" id="GO:0005524">
    <property type="term" value="F:ATP binding"/>
    <property type="evidence" value="ECO:0007669"/>
    <property type="project" value="UniProtKB-KW"/>
</dbReference>
<dbReference type="InterPro" id="IPR002197">
    <property type="entry name" value="HTH_Fis"/>
</dbReference>